<dbReference type="EnsemblMetazoa" id="ASIC001398-RA">
    <property type="protein sequence ID" value="ASIC001398-PA"/>
    <property type="gene ID" value="ASIC001398"/>
</dbReference>
<dbReference type="EMBL" id="KL643190">
    <property type="protein sequence ID" value="KFB54043.1"/>
    <property type="molecule type" value="Genomic_DNA"/>
</dbReference>
<protein>
    <submittedName>
        <fullName evidence="2 3">Uncharacterized protein</fullName>
    </submittedName>
</protein>
<evidence type="ECO:0000256" key="1">
    <source>
        <dbReference type="SAM" id="MobiDB-lite"/>
    </source>
</evidence>
<keyword evidence="4" id="KW-1185">Reference proteome</keyword>
<dbReference type="Proteomes" id="UP000030765">
    <property type="component" value="Unassembled WGS sequence"/>
</dbReference>
<accession>A0A084WUZ9</accession>
<dbReference type="VEuPathDB" id="VectorBase:ASIC001398"/>
<dbReference type="AlphaFoldDB" id="A0A084WUZ9"/>
<evidence type="ECO:0000313" key="2">
    <source>
        <dbReference type="EMBL" id="KFB54043.1"/>
    </source>
</evidence>
<gene>
    <name evidence="2" type="ORF">ZHAS_00001398</name>
</gene>
<sequence>MGKLVKRTSGCDPHPSSSLIETVDRYHPVGWLIRAGWIGGWTDSIKGFRDIDGDIPRRTLAEPTTGARLDEEGHL</sequence>
<organism evidence="2">
    <name type="scientific">Anopheles sinensis</name>
    <name type="common">Mosquito</name>
    <dbReference type="NCBI Taxonomy" id="74873"/>
    <lineage>
        <taxon>Eukaryota</taxon>
        <taxon>Metazoa</taxon>
        <taxon>Ecdysozoa</taxon>
        <taxon>Arthropoda</taxon>
        <taxon>Hexapoda</taxon>
        <taxon>Insecta</taxon>
        <taxon>Pterygota</taxon>
        <taxon>Neoptera</taxon>
        <taxon>Endopterygota</taxon>
        <taxon>Diptera</taxon>
        <taxon>Nematocera</taxon>
        <taxon>Culicoidea</taxon>
        <taxon>Culicidae</taxon>
        <taxon>Anophelinae</taxon>
        <taxon>Anopheles</taxon>
    </lineage>
</organism>
<evidence type="ECO:0000313" key="3">
    <source>
        <dbReference type="EnsemblMetazoa" id="ASIC001398-PA"/>
    </source>
</evidence>
<reference evidence="3" key="2">
    <citation type="submission" date="2020-05" db="UniProtKB">
        <authorList>
            <consortium name="EnsemblMetazoa"/>
        </authorList>
    </citation>
    <scope>IDENTIFICATION</scope>
</reference>
<dbReference type="EMBL" id="ATLV01006184">
    <property type="status" value="NOT_ANNOTATED_CDS"/>
    <property type="molecule type" value="Genomic_DNA"/>
</dbReference>
<feature type="region of interest" description="Disordered" evidence="1">
    <location>
        <begin position="56"/>
        <end position="75"/>
    </location>
</feature>
<reference evidence="2 4" key="1">
    <citation type="journal article" date="2014" name="BMC Genomics">
        <title>Genome sequence of Anopheles sinensis provides insight into genetics basis of mosquito competence for malaria parasites.</title>
        <authorList>
            <person name="Zhou D."/>
            <person name="Zhang D."/>
            <person name="Ding G."/>
            <person name="Shi L."/>
            <person name="Hou Q."/>
            <person name="Ye Y."/>
            <person name="Xu Y."/>
            <person name="Zhou H."/>
            <person name="Xiong C."/>
            <person name="Li S."/>
            <person name="Yu J."/>
            <person name="Hong S."/>
            <person name="Yu X."/>
            <person name="Zou P."/>
            <person name="Chen C."/>
            <person name="Chang X."/>
            <person name="Wang W."/>
            <person name="Lv Y."/>
            <person name="Sun Y."/>
            <person name="Ma L."/>
            <person name="Shen B."/>
            <person name="Zhu C."/>
        </authorList>
    </citation>
    <scope>NUCLEOTIDE SEQUENCE [LARGE SCALE GENOMIC DNA]</scope>
</reference>
<name>A0A084WUZ9_ANOSI</name>
<evidence type="ECO:0000313" key="4">
    <source>
        <dbReference type="Proteomes" id="UP000030765"/>
    </source>
</evidence>
<proteinExistence type="predicted"/>